<dbReference type="PANTHER" id="PTHR48142:SF1">
    <property type="entry name" value="MULE TRANSPOSASE DOMAIN-CONTAINING PROTEIN"/>
    <property type="match status" value="1"/>
</dbReference>
<gene>
    <name evidence="3" type="ORF">PR003_g1239</name>
</gene>
<dbReference type="Proteomes" id="UP000434957">
    <property type="component" value="Unassembled WGS sequence"/>
</dbReference>
<accession>A0A6A4G192</accession>
<organism evidence="3 4">
    <name type="scientific">Phytophthora rubi</name>
    <dbReference type="NCBI Taxonomy" id="129364"/>
    <lineage>
        <taxon>Eukaryota</taxon>
        <taxon>Sar</taxon>
        <taxon>Stramenopiles</taxon>
        <taxon>Oomycota</taxon>
        <taxon>Peronosporomycetes</taxon>
        <taxon>Peronosporales</taxon>
        <taxon>Peronosporaceae</taxon>
        <taxon>Phytophthora</taxon>
    </lineage>
</organism>
<name>A0A6A4G192_9STRA</name>
<dbReference type="InterPro" id="IPR018289">
    <property type="entry name" value="MULE_transposase_dom"/>
</dbReference>
<reference evidence="3 4" key="1">
    <citation type="submission" date="2018-08" db="EMBL/GenBank/DDBJ databases">
        <title>Genomic investigation of the strawberry pathogen Phytophthora fragariae indicates pathogenicity is determined by transcriptional variation in three key races.</title>
        <authorList>
            <person name="Adams T.M."/>
            <person name="Armitage A.D."/>
            <person name="Sobczyk M.K."/>
            <person name="Bates H.J."/>
            <person name="Dunwell J.M."/>
            <person name="Nellist C.F."/>
            <person name="Harrison R.J."/>
        </authorList>
    </citation>
    <scope>NUCLEOTIDE SEQUENCE [LARGE SCALE GENOMIC DNA]</scope>
    <source>
        <strain evidence="3 4">SCRP333</strain>
    </source>
</reference>
<evidence type="ECO:0000313" key="3">
    <source>
        <dbReference type="EMBL" id="KAE9358511.1"/>
    </source>
</evidence>
<feature type="region of interest" description="Disordered" evidence="1">
    <location>
        <begin position="591"/>
        <end position="613"/>
    </location>
</feature>
<evidence type="ECO:0000256" key="1">
    <source>
        <dbReference type="SAM" id="MobiDB-lite"/>
    </source>
</evidence>
<comment type="caution">
    <text evidence="3">The sequence shown here is derived from an EMBL/GenBank/DDBJ whole genome shotgun (WGS) entry which is preliminary data.</text>
</comment>
<evidence type="ECO:0000313" key="4">
    <source>
        <dbReference type="Proteomes" id="UP000434957"/>
    </source>
</evidence>
<dbReference type="Pfam" id="PF10551">
    <property type="entry name" value="MULE"/>
    <property type="match status" value="1"/>
</dbReference>
<evidence type="ECO:0000259" key="2">
    <source>
        <dbReference type="Pfam" id="PF10551"/>
    </source>
</evidence>
<keyword evidence="4" id="KW-1185">Reference proteome</keyword>
<protein>
    <recommendedName>
        <fullName evidence="2">MULE transposase domain-containing protein</fullName>
    </recommendedName>
</protein>
<feature type="domain" description="MULE transposase" evidence="2">
    <location>
        <begin position="231"/>
        <end position="333"/>
    </location>
</feature>
<sequence length="613" mass="69189">MPKRIAWQDTALGIDDPIADAVLDRMKSYEITKSNTMACTMCSDVEPHKMRYRLMECNSQMCESASEFAFGWRGKMVTCLKNDEVSIYTVGEHTTQASSPKKKKLTSTQKAFCRDLAEHHLCPMRIRHAMARKFDTLLEDLPALSTVQNFVNHHARSNLGNNDRVDDVRKWIHSHAYTGEEALTQPFTFGWDLDSEGKPVVGNGSDERPFIVGLTSKALVMKMMLAPERFILHVDATYKMNYREYPVLVVGVSDRSRGFHVVALFVISQETQLVVQPALMALKRLYLWITGRELQVKFAMGDADNAQHNALNAVFGGCDRFKALMCFFHVMKKVYEAIRGFPSGVAASIVHAMYDLHFARSESAYLWMRDRVFKEWMKYPGLQAFAQYMWAQWLTGRYCAWQVYITPGGFASTNNPAETFNALLKRDYTLRRRLKMGALLKELRNCCEEQSSNPRPFRFEVVPAATLVRHVSELVREKLLGTCEGGIVENLGAGRIKVYSLLAKRIIVAPNKRSELGIAVSAQMGANYARMEVQGQPWGGWVVDMYHKWCGCNYFYAFGVCIHVLFAIKSCDHIDSQGCEVLVSRKKRKRGGAATGTSNVGGRPSSVGSALTF</sequence>
<proteinExistence type="predicted"/>
<dbReference type="EMBL" id="QXFT01000033">
    <property type="protein sequence ID" value="KAE9358511.1"/>
    <property type="molecule type" value="Genomic_DNA"/>
</dbReference>
<dbReference type="PANTHER" id="PTHR48142">
    <property type="entry name" value="PIGMENTOSA GTPASE REGULATOR-LIKE PROTEIN, PUTATIVE-RELATED"/>
    <property type="match status" value="1"/>
</dbReference>
<dbReference type="AlphaFoldDB" id="A0A6A4G192"/>
<feature type="compositionally biased region" description="Polar residues" evidence="1">
    <location>
        <begin position="595"/>
        <end position="613"/>
    </location>
</feature>